<dbReference type="InterPro" id="IPR000531">
    <property type="entry name" value="Beta-barrel_TonB"/>
</dbReference>
<dbReference type="OrthoDB" id="9760333at2"/>
<dbReference type="InterPro" id="IPR037066">
    <property type="entry name" value="Plug_dom_sf"/>
</dbReference>
<name>A0A502FCV5_9SPHN</name>
<evidence type="ECO:0000256" key="8">
    <source>
        <dbReference type="ARBA" id="ARBA00023065"/>
    </source>
</evidence>
<dbReference type="Proteomes" id="UP000319931">
    <property type="component" value="Unassembled WGS sequence"/>
</dbReference>
<evidence type="ECO:0000256" key="2">
    <source>
        <dbReference type="ARBA" id="ARBA00022448"/>
    </source>
</evidence>
<evidence type="ECO:0000256" key="1">
    <source>
        <dbReference type="ARBA" id="ARBA00004571"/>
    </source>
</evidence>
<dbReference type="AlphaFoldDB" id="A0A502FCV5"/>
<keyword evidence="9 13" id="KW-0798">TonB box</keyword>
<dbReference type="InterPro" id="IPR036942">
    <property type="entry name" value="Beta-barrel_TonB_sf"/>
</dbReference>
<comment type="caution">
    <text evidence="17">The sequence shown here is derived from an EMBL/GenBank/DDBJ whole genome shotgun (WGS) entry which is preliminary data.</text>
</comment>
<dbReference type="EMBL" id="RCZC01000011">
    <property type="protein sequence ID" value="TPG47174.1"/>
    <property type="molecule type" value="Genomic_DNA"/>
</dbReference>
<comment type="subcellular location">
    <subcellularLocation>
        <location evidence="1 12">Cell outer membrane</location>
        <topology evidence="1 12">Multi-pass membrane protein</topology>
    </subcellularLocation>
</comment>
<keyword evidence="11 12" id="KW-0998">Cell outer membrane</keyword>
<evidence type="ECO:0000256" key="14">
    <source>
        <dbReference type="SAM" id="SignalP"/>
    </source>
</evidence>
<dbReference type="PROSITE" id="PS52016">
    <property type="entry name" value="TONB_DEPENDENT_REC_3"/>
    <property type="match status" value="1"/>
</dbReference>
<dbReference type="GO" id="GO:0015344">
    <property type="term" value="F:siderophore uptake transmembrane transporter activity"/>
    <property type="evidence" value="ECO:0007669"/>
    <property type="project" value="TreeGrafter"/>
</dbReference>
<dbReference type="InterPro" id="IPR018247">
    <property type="entry name" value="EF_Hand_1_Ca_BS"/>
</dbReference>
<keyword evidence="3 12" id="KW-1134">Transmembrane beta strand</keyword>
<keyword evidence="8" id="KW-0406">Ion transport</keyword>
<protein>
    <submittedName>
        <fullName evidence="17">TonB-dependent receptor</fullName>
    </submittedName>
</protein>
<evidence type="ECO:0000259" key="16">
    <source>
        <dbReference type="Pfam" id="PF07715"/>
    </source>
</evidence>
<keyword evidence="10 12" id="KW-0472">Membrane</keyword>
<dbReference type="GO" id="GO:0009279">
    <property type="term" value="C:cell outer membrane"/>
    <property type="evidence" value="ECO:0007669"/>
    <property type="project" value="UniProtKB-SubCell"/>
</dbReference>
<evidence type="ECO:0000256" key="13">
    <source>
        <dbReference type="RuleBase" id="RU003357"/>
    </source>
</evidence>
<evidence type="ECO:0000313" key="17">
    <source>
        <dbReference type="EMBL" id="TPG47174.1"/>
    </source>
</evidence>
<evidence type="ECO:0000256" key="12">
    <source>
        <dbReference type="PROSITE-ProRule" id="PRU01360"/>
    </source>
</evidence>
<dbReference type="Pfam" id="PF00593">
    <property type="entry name" value="TonB_dep_Rec_b-barrel"/>
    <property type="match status" value="1"/>
</dbReference>
<dbReference type="RefSeq" id="WP_140852505.1">
    <property type="nucleotide sequence ID" value="NZ_RCZC01000011.1"/>
</dbReference>
<keyword evidence="5 12" id="KW-0812">Transmembrane</keyword>
<evidence type="ECO:0000256" key="10">
    <source>
        <dbReference type="ARBA" id="ARBA00023136"/>
    </source>
</evidence>
<feature type="domain" description="TonB-dependent receptor-like beta-barrel" evidence="15">
    <location>
        <begin position="358"/>
        <end position="791"/>
    </location>
</feature>
<evidence type="ECO:0000256" key="5">
    <source>
        <dbReference type="ARBA" id="ARBA00022692"/>
    </source>
</evidence>
<evidence type="ECO:0000256" key="6">
    <source>
        <dbReference type="ARBA" id="ARBA00022729"/>
    </source>
</evidence>
<proteinExistence type="inferred from homology"/>
<keyword evidence="2 12" id="KW-0813">Transport</keyword>
<feature type="signal peptide" evidence="14">
    <location>
        <begin position="1"/>
        <end position="42"/>
    </location>
</feature>
<evidence type="ECO:0000256" key="3">
    <source>
        <dbReference type="ARBA" id="ARBA00022452"/>
    </source>
</evidence>
<evidence type="ECO:0000256" key="7">
    <source>
        <dbReference type="ARBA" id="ARBA00023004"/>
    </source>
</evidence>
<dbReference type="InterPro" id="IPR012910">
    <property type="entry name" value="Plug_dom"/>
</dbReference>
<evidence type="ECO:0000313" key="18">
    <source>
        <dbReference type="Proteomes" id="UP000319931"/>
    </source>
</evidence>
<dbReference type="PANTHER" id="PTHR32552:SF68">
    <property type="entry name" value="FERRICHROME OUTER MEMBRANE TRANSPORTER_PHAGE RECEPTOR"/>
    <property type="match status" value="1"/>
</dbReference>
<reference evidence="17 18" key="1">
    <citation type="journal article" date="2019" name="Environ. Microbiol.">
        <title>Species interactions and distinct microbial communities in high Arctic permafrost affected cryosols are associated with the CH4 and CO2 gas fluxes.</title>
        <authorList>
            <person name="Altshuler I."/>
            <person name="Hamel J."/>
            <person name="Turney S."/>
            <person name="Magnuson E."/>
            <person name="Levesque R."/>
            <person name="Greer C."/>
            <person name="Whyte L.G."/>
        </authorList>
    </citation>
    <scope>NUCLEOTIDE SEQUENCE [LARGE SCALE GENOMIC DNA]</scope>
    <source>
        <strain evidence="17 18">E6.1</strain>
    </source>
</reference>
<keyword evidence="18" id="KW-1185">Reference proteome</keyword>
<evidence type="ECO:0000259" key="15">
    <source>
        <dbReference type="Pfam" id="PF00593"/>
    </source>
</evidence>
<evidence type="ECO:0000256" key="4">
    <source>
        <dbReference type="ARBA" id="ARBA00022496"/>
    </source>
</evidence>
<evidence type="ECO:0000256" key="11">
    <source>
        <dbReference type="ARBA" id="ARBA00023237"/>
    </source>
</evidence>
<dbReference type="Gene3D" id="2.170.130.10">
    <property type="entry name" value="TonB-dependent receptor, plug domain"/>
    <property type="match status" value="1"/>
</dbReference>
<dbReference type="PANTHER" id="PTHR32552">
    <property type="entry name" value="FERRICHROME IRON RECEPTOR-RELATED"/>
    <property type="match status" value="1"/>
</dbReference>
<keyword evidence="4" id="KW-0410">Iron transport</keyword>
<feature type="domain" description="TonB-dependent receptor plug" evidence="16">
    <location>
        <begin position="84"/>
        <end position="180"/>
    </location>
</feature>
<dbReference type="Pfam" id="PF07715">
    <property type="entry name" value="Plug"/>
    <property type="match status" value="1"/>
</dbReference>
<feature type="chain" id="PRO_5021202033" evidence="14">
    <location>
        <begin position="43"/>
        <end position="827"/>
    </location>
</feature>
<organism evidence="17 18">
    <name type="scientific">Sphingomonas glacialis</name>
    <dbReference type="NCBI Taxonomy" id="658225"/>
    <lineage>
        <taxon>Bacteria</taxon>
        <taxon>Pseudomonadati</taxon>
        <taxon>Pseudomonadota</taxon>
        <taxon>Alphaproteobacteria</taxon>
        <taxon>Sphingomonadales</taxon>
        <taxon>Sphingomonadaceae</taxon>
        <taxon>Sphingomonas</taxon>
    </lineage>
</organism>
<sequence length="827" mass="89131">MTETSFATGTSQAAASHGRLRRSVLSAAALLCCTAMTAPAFAQTTPEPDAPAKTDADQDIVVTGSLNAMPDKNVGSIFGFNKTLVETPRSASTISSEQIERFGITDIYDLVAQAPGTFTNSFFGVGGALDIRGTPGEVYFRGVRRLDNPGNYPTPIAASDRIDIVRGPASPIYGPSKTGGYMNFVPKSARVKGGALLDHAEGEVSYTGGSWSYNVIKAQVRGPLRVGGTEFGYSLYGEVEDSGSYYRNMSTRNVVLQAAFDNQITDRLRVEFGGMYQKYDGQQNGGWNRLTQALVDNGTYITGSAKPLDTNGDGQIAPNEFTSVGTFSPFGTFACGGGSTSAASFTNACFTGTYPYLGLTNTGTTTLSRKNVLTGPNDFLKNVAKTGYFDIIFDAGNDLEIKNQLFYDGIRNDNNNAYGFSQFHRSYVIEDKIVASKTIKSDIGTFSIQASPSIRYTKFLHGDDFTFEYFHRVDLSVGYTPLSDRLLSNECGCNYTDYLKGHYTDYGAAALVDLDFAFGLDVILGGRYDQIDVSSTNMLGKLRVATGVAQSGSGSKGGWSYNGSISYKLPFGLIPYGTISRQTTVIAGQGSEIAAADATGGTFITASKLYEGGIKGSWLNNKLYAALSVYKQERVDHNIQSSTVNQSVETQGLEAEARWSVDKHLLLTAAYTRTKVYNLTFLDAGSTFSFFGIGDLVNVTNPTLFLGGQPGGLVPIPNKEASRRQGIPTNLYSATASYAFDNGLAFTASLAQVDSVYSGQSRVVKLPAYTLVDLGVSYARDNWLFRVVVKNATDAVYYRANFTELFGSTIVLPEKPRSFQASVTYKF</sequence>
<keyword evidence="6 14" id="KW-0732">Signal</keyword>
<accession>A0A502FCV5</accession>
<dbReference type="Gene3D" id="2.40.170.20">
    <property type="entry name" value="TonB-dependent receptor, beta-barrel domain"/>
    <property type="match status" value="1"/>
</dbReference>
<keyword evidence="17" id="KW-0675">Receptor</keyword>
<dbReference type="PROSITE" id="PS00018">
    <property type="entry name" value="EF_HAND_1"/>
    <property type="match status" value="1"/>
</dbReference>
<gene>
    <name evidence="17" type="ORF">EAH76_22475</name>
</gene>
<dbReference type="InterPro" id="IPR039426">
    <property type="entry name" value="TonB-dep_rcpt-like"/>
</dbReference>
<comment type="similarity">
    <text evidence="12 13">Belongs to the TonB-dependent receptor family.</text>
</comment>
<evidence type="ECO:0000256" key="9">
    <source>
        <dbReference type="ARBA" id="ARBA00023077"/>
    </source>
</evidence>
<dbReference type="SUPFAM" id="SSF56935">
    <property type="entry name" value="Porins"/>
    <property type="match status" value="1"/>
</dbReference>
<keyword evidence="7" id="KW-0408">Iron</keyword>